<dbReference type="AlphaFoldDB" id="A0AAN6DQH6"/>
<gene>
    <name evidence="1" type="ORF">EDD36DRAFT_422628</name>
</gene>
<reference evidence="1" key="1">
    <citation type="journal article" date="2022" name="bioRxiv">
        <title>Deciphering the potential niche of two novel black yeast fungi from a biological soil crust based on their genomes, phenotypes, and melanin regulation.</title>
        <authorList>
            <consortium name="DOE Joint Genome Institute"/>
            <person name="Carr E.C."/>
            <person name="Barton Q."/>
            <person name="Grambo S."/>
            <person name="Sullivan M."/>
            <person name="Renfro C.M."/>
            <person name="Kuo A."/>
            <person name="Pangilinan J."/>
            <person name="Lipzen A."/>
            <person name="Keymanesh K."/>
            <person name="Savage E."/>
            <person name="Barry K."/>
            <person name="Grigoriev I.V."/>
            <person name="Riekhof W.R."/>
            <person name="Harris S.S."/>
        </authorList>
    </citation>
    <scope>NUCLEOTIDE SEQUENCE</scope>
    <source>
        <strain evidence="1">JF 03-4F</strain>
    </source>
</reference>
<evidence type="ECO:0000313" key="1">
    <source>
        <dbReference type="EMBL" id="KAI1608915.1"/>
    </source>
</evidence>
<evidence type="ECO:0000313" key="2">
    <source>
        <dbReference type="Proteomes" id="UP001203852"/>
    </source>
</evidence>
<comment type="caution">
    <text evidence="1">The sequence shown here is derived from an EMBL/GenBank/DDBJ whole genome shotgun (WGS) entry which is preliminary data.</text>
</comment>
<protein>
    <submittedName>
        <fullName evidence="1">Uncharacterized protein</fullName>
    </submittedName>
</protein>
<dbReference type="Proteomes" id="UP001203852">
    <property type="component" value="Unassembled WGS sequence"/>
</dbReference>
<organism evidence="1 2">
    <name type="scientific">Exophiala viscosa</name>
    <dbReference type="NCBI Taxonomy" id="2486360"/>
    <lineage>
        <taxon>Eukaryota</taxon>
        <taxon>Fungi</taxon>
        <taxon>Dikarya</taxon>
        <taxon>Ascomycota</taxon>
        <taxon>Pezizomycotina</taxon>
        <taxon>Eurotiomycetes</taxon>
        <taxon>Chaetothyriomycetidae</taxon>
        <taxon>Chaetothyriales</taxon>
        <taxon>Herpotrichiellaceae</taxon>
        <taxon>Exophiala</taxon>
    </lineage>
</organism>
<dbReference type="EMBL" id="MU404361">
    <property type="protein sequence ID" value="KAI1608915.1"/>
    <property type="molecule type" value="Genomic_DNA"/>
</dbReference>
<name>A0AAN6DQH6_9EURO</name>
<proteinExistence type="predicted"/>
<accession>A0AAN6DQH6</accession>
<sequence>MGMQLTASSKPLDRSDIDASDAGHQFVVKVWLADSWFAIPQTTLQMSLDGKENLLQTPETIRIQTGQGWTKVTPEEARDAMAQPSLQGEQPIVRIRREKLINQPWSVIKGTGWALSGISNISNQGPAVHDLPGRDSGHLDDVLGSKYQRSQSICYPGDVLMLSFAPAMVLEAAAVQHKLQPRTLRKRGVKSTRKTSWAYGGAGWLRAMQHG</sequence>
<keyword evidence="2" id="KW-1185">Reference proteome</keyword>